<comment type="similarity">
    <text evidence="5">Belongs to the peptidase S1 family. CLIP subfamily.</text>
</comment>
<accession>A0A1B0DG28</accession>
<dbReference type="InterPro" id="IPR009003">
    <property type="entry name" value="Peptidase_S1_PA"/>
</dbReference>
<sequence length="70" mass="7710">MNYIVLSFSKSIPIHRGDSGGPLLLNGIQVGIVSWSVKPCTIAPYPGVFTEVAYYIDWIRQHSCLTLDGN</sequence>
<dbReference type="InterPro" id="IPR043504">
    <property type="entry name" value="Peptidase_S1_PA_chymotrypsin"/>
</dbReference>
<evidence type="ECO:0000313" key="7">
    <source>
        <dbReference type="Proteomes" id="UP000092462"/>
    </source>
</evidence>
<name>A0A1B0DG28_PHLPP</name>
<evidence type="ECO:0000256" key="4">
    <source>
        <dbReference type="ARBA" id="ARBA00023157"/>
    </source>
</evidence>
<dbReference type="InterPro" id="IPR001254">
    <property type="entry name" value="Trypsin_dom"/>
</dbReference>
<proteinExistence type="inferred from homology"/>
<organism evidence="6 7">
    <name type="scientific">Phlebotomus papatasi</name>
    <name type="common">Sandfly</name>
    <dbReference type="NCBI Taxonomy" id="29031"/>
    <lineage>
        <taxon>Eukaryota</taxon>
        <taxon>Metazoa</taxon>
        <taxon>Ecdysozoa</taxon>
        <taxon>Arthropoda</taxon>
        <taxon>Hexapoda</taxon>
        <taxon>Insecta</taxon>
        <taxon>Pterygota</taxon>
        <taxon>Neoptera</taxon>
        <taxon>Endopterygota</taxon>
        <taxon>Diptera</taxon>
        <taxon>Nematocera</taxon>
        <taxon>Psychodoidea</taxon>
        <taxon>Psychodidae</taxon>
        <taxon>Phlebotomus</taxon>
        <taxon>Phlebotomus</taxon>
    </lineage>
</organism>
<dbReference type="Proteomes" id="UP000092462">
    <property type="component" value="Unassembled WGS sequence"/>
</dbReference>
<dbReference type="PANTHER" id="PTHR24276">
    <property type="entry name" value="POLYSERASE-RELATED"/>
    <property type="match status" value="1"/>
</dbReference>
<dbReference type="Pfam" id="PF00089">
    <property type="entry name" value="Trypsin"/>
    <property type="match status" value="1"/>
</dbReference>
<keyword evidence="7" id="KW-1185">Reference proteome</keyword>
<dbReference type="Gene3D" id="2.40.10.10">
    <property type="entry name" value="Trypsin-like serine proteases"/>
    <property type="match status" value="1"/>
</dbReference>
<dbReference type="GO" id="GO:0006508">
    <property type="term" value="P:proteolysis"/>
    <property type="evidence" value="ECO:0007669"/>
    <property type="project" value="UniProtKB-KW"/>
</dbReference>
<keyword evidence="2" id="KW-0378">Hydrolase</keyword>
<dbReference type="PANTHER" id="PTHR24276:SF98">
    <property type="entry name" value="FI18310P1-RELATED"/>
    <property type="match status" value="1"/>
</dbReference>
<keyword evidence="1" id="KW-0645">Protease</keyword>
<reference evidence="6" key="1">
    <citation type="submission" date="2022-08" db="UniProtKB">
        <authorList>
            <consortium name="EnsemblMetazoa"/>
        </authorList>
    </citation>
    <scope>IDENTIFICATION</scope>
    <source>
        <strain evidence="6">Israel</strain>
    </source>
</reference>
<dbReference type="EMBL" id="AJVK01059210">
    <property type="status" value="NOT_ANNOTATED_CDS"/>
    <property type="molecule type" value="Genomic_DNA"/>
</dbReference>
<dbReference type="InterPro" id="IPR050430">
    <property type="entry name" value="Peptidase_S1"/>
</dbReference>
<evidence type="ECO:0000256" key="3">
    <source>
        <dbReference type="ARBA" id="ARBA00022825"/>
    </source>
</evidence>
<evidence type="ECO:0000256" key="1">
    <source>
        <dbReference type="ARBA" id="ARBA00022670"/>
    </source>
</evidence>
<dbReference type="VEuPathDB" id="VectorBase:PPAI006989"/>
<dbReference type="VEuPathDB" id="VectorBase:PPAPM1_011908"/>
<evidence type="ECO:0000256" key="5">
    <source>
        <dbReference type="ARBA" id="ARBA00024195"/>
    </source>
</evidence>
<dbReference type="PROSITE" id="PS50240">
    <property type="entry name" value="TRYPSIN_DOM"/>
    <property type="match status" value="1"/>
</dbReference>
<dbReference type="AlphaFoldDB" id="A0A1B0DG28"/>
<evidence type="ECO:0000313" key="6">
    <source>
        <dbReference type="EnsemblMetazoa" id="PPAI006989-PA"/>
    </source>
</evidence>
<dbReference type="SUPFAM" id="SSF50494">
    <property type="entry name" value="Trypsin-like serine proteases"/>
    <property type="match status" value="1"/>
</dbReference>
<keyword evidence="3" id="KW-0720">Serine protease</keyword>
<dbReference type="EnsemblMetazoa" id="PPAI006989-RA">
    <property type="protein sequence ID" value="PPAI006989-PA"/>
    <property type="gene ID" value="PPAI006989"/>
</dbReference>
<protein>
    <submittedName>
        <fullName evidence="6">Uncharacterized protein</fullName>
    </submittedName>
</protein>
<keyword evidence="4" id="KW-1015">Disulfide bond</keyword>
<evidence type="ECO:0000256" key="2">
    <source>
        <dbReference type="ARBA" id="ARBA00022801"/>
    </source>
</evidence>
<dbReference type="GO" id="GO:0004252">
    <property type="term" value="F:serine-type endopeptidase activity"/>
    <property type="evidence" value="ECO:0007669"/>
    <property type="project" value="InterPro"/>
</dbReference>